<dbReference type="InterPro" id="IPR011432">
    <property type="entry name" value="Shr-like_HID"/>
</dbReference>
<reference evidence="3" key="1">
    <citation type="journal article" date="2010" name="Environ. Microbiol.">
        <title>The genome of Syntrophomonas wolfei: new insights into syntrophic metabolism and biohydrogen production.</title>
        <authorList>
            <person name="Sieber J.R."/>
            <person name="Sims D.R."/>
            <person name="Han C."/>
            <person name="Kim E."/>
            <person name="Lykidis A."/>
            <person name="Lapidus A.L."/>
            <person name="McDonnald E."/>
            <person name="Rohlin L."/>
            <person name="Culley D.E."/>
            <person name="Gunsalus R."/>
            <person name="McInerney M.J."/>
        </authorList>
    </citation>
    <scope>NUCLEOTIDE SEQUENCE [LARGE SCALE GENOMIC DNA]</scope>
    <source>
        <strain evidence="3">DSM 2245B / Goettingen</strain>
    </source>
</reference>
<evidence type="ECO:0000313" key="3">
    <source>
        <dbReference type="Proteomes" id="UP000001968"/>
    </source>
</evidence>
<dbReference type="KEGG" id="swo:Swol_1987"/>
<dbReference type="Pfam" id="PF07550">
    <property type="entry name" value="Shr-like_HID"/>
    <property type="match status" value="1"/>
</dbReference>
<accession>Q0AVH2</accession>
<keyword evidence="3" id="KW-1185">Reference proteome</keyword>
<name>Q0AVH2_SYNWW</name>
<protein>
    <recommendedName>
        <fullName evidence="1">Heme-binding protein Shr-like Hb-interacting domain-containing protein</fullName>
    </recommendedName>
</protein>
<dbReference type="OrthoDB" id="9809781at2"/>
<dbReference type="eggNOG" id="COG2041">
    <property type="taxonomic scope" value="Bacteria"/>
</dbReference>
<organism evidence="2 3">
    <name type="scientific">Syntrophomonas wolfei subsp. wolfei (strain DSM 2245B / Goettingen)</name>
    <dbReference type="NCBI Taxonomy" id="335541"/>
    <lineage>
        <taxon>Bacteria</taxon>
        <taxon>Bacillati</taxon>
        <taxon>Bacillota</taxon>
        <taxon>Clostridia</taxon>
        <taxon>Eubacteriales</taxon>
        <taxon>Syntrophomonadaceae</taxon>
        <taxon>Syntrophomonas</taxon>
    </lineage>
</organism>
<dbReference type="RefSeq" id="WP_011641374.1">
    <property type="nucleotide sequence ID" value="NC_008346.1"/>
</dbReference>
<gene>
    <name evidence="2" type="ordered locus">Swol_1987</name>
</gene>
<dbReference type="HOGENOM" id="CLU_446128_0_0_9"/>
<sequence>MRLMKRRIRTHNRKSVACMVVLIMFFSILGLSHPGVALAKVSESYPAASFVVNINDNGEIIPVHTYSIAEMEALSGDVAYYSSIDSAPAPCIAITKGVTLNRLVADINAKYNANITIDPVSLKGIRIYSTDDWSSFYAYDYLFASPRYYYPEIVNKWDAENNKPGPGSDASPVAVDPIFALSSYQGRFLSNLDWSQMVVPADPTVKSSSCTTFRFCFGQTANDIANNVITNNRFGRWVNRLDIVLPDIPDAPILTPDSNNTVGNPINITFADNEAWRNAISEVKVNNTILENSKYNTGTAGKISLDASVFTSVGTYTITVKAIGYSDATVTQTISKNFETTALKIWVDNANPITITTGQINALNPNNELRYYSHHKDGKMNYFTGQGAPLAAILSQYVSINTKQIQSITVRANDGYDVKFNDPQNELFNEHYYYPAVGNRVVVDTIIATRAAENLISNSAQLDTTHTMRLMMGQSYLEDRTVSSMVKWVSEIHITTLSTARPLYKLTPLEDNVYTIGTTPDGISTMTVKSGQSGLKYLAVSVAAIVPNVGNECIVFTHLRKGTELQLNAIVADFDVANTAQAGFNVQPGDVIKVYIVDRLSNDINVNPVVLQ</sequence>
<proteinExistence type="predicted"/>
<evidence type="ECO:0000313" key="2">
    <source>
        <dbReference type="EMBL" id="ABI69282.1"/>
    </source>
</evidence>
<dbReference type="STRING" id="335541.Swol_1987"/>
<dbReference type="EMBL" id="CP000448">
    <property type="protein sequence ID" value="ABI69282.1"/>
    <property type="molecule type" value="Genomic_DNA"/>
</dbReference>
<dbReference type="AlphaFoldDB" id="Q0AVH2"/>
<dbReference type="Proteomes" id="UP000001968">
    <property type="component" value="Chromosome"/>
</dbReference>
<feature type="domain" description="Heme-binding protein Shr-like Hb-interacting" evidence="1">
    <location>
        <begin position="254"/>
        <end position="334"/>
    </location>
</feature>
<evidence type="ECO:0000259" key="1">
    <source>
        <dbReference type="Pfam" id="PF07550"/>
    </source>
</evidence>
<dbReference type="eggNOG" id="COG5492">
    <property type="taxonomic scope" value="Bacteria"/>
</dbReference>